<dbReference type="OrthoDB" id="239538at2157"/>
<accession>A0A2H4ZYX9</accession>
<organism evidence="1 2">
    <name type="scientific">Haloarcula taiwanensis</name>
    <dbReference type="NCBI Taxonomy" id="1932004"/>
    <lineage>
        <taxon>Archaea</taxon>
        <taxon>Methanobacteriati</taxon>
        <taxon>Methanobacteriota</taxon>
        <taxon>Stenosarchaea group</taxon>
        <taxon>Halobacteria</taxon>
        <taxon>Halobacteriales</taxon>
        <taxon>Haloarculaceae</taxon>
        <taxon>Haloarcula</taxon>
    </lineage>
</organism>
<gene>
    <name evidence="1" type="ORF">BVU17_09110</name>
</gene>
<name>A0A2H4ZYX9_9EURY</name>
<sequence>MKYVPTTVGFTRMIVSLMLVVAAVGAVASPVAAQSDQPDWAVQMFEDMGPMVETYNANVDPEDFGFIAGELQGEKVNLVVDDPENGTEASVSFSMNNALQMQELALGTRDDATIQMNTDKATMDRVIASNNPTVEFKNAVTAGEISVSGIGLLGGVKWYAINVVADVLRGIFG</sequence>
<proteinExistence type="predicted"/>
<keyword evidence="2" id="KW-1185">Reference proteome</keyword>
<evidence type="ECO:0000313" key="2">
    <source>
        <dbReference type="Proteomes" id="UP000242917"/>
    </source>
</evidence>
<evidence type="ECO:0000313" key="1">
    <source>
        <dbReference type="EMBL" id="AUG47665.1"/>
    </source>
</evidence>
<dbReference type="AlphaFoldDB" id="A0A2H4ZYX9"/>
<dbReference type="Proteomes" id="UP000242917">
    <property type="component" value="Chromosome I"/>
</dbReference>
<dbReference type="EMBL" id="CP019154">
    <property type="protein sequence ID" value="AUG47665.1"/>
    <property type="molecule type" value="Genomic_DNA"/>
</dbReference>
<protein>
    <submittedName>
        <fullName evidence="1">Uncharacterized protein</fullName>
    </submittedName>
</protein>
<dbReference type="KEGG" id="hta:BVU17_09110"/>
<reference evidence="1 2" key="1">
    <citation type="submission" date="2017-01" db="EMBL/GenBank/DDBJ databases">
        <title>A Red Light-Sensitive Sensory Rhodopsin I From Haloarcula taiwanensis, A New Haloarchaeon Isolated From Taiwan.</title>
        <authorList>
            <person name="Yang C.-S."/>
            <person name="Han Y.-A."/>
            <person name="Chen P.-C."/>
            <person name="Ng W.V."/>
            <person name="Chen T.-W."/>
        </authorList>
    </citation>
    <scope>NUCLEOTIDE SEQUENCE [LARGE SCALE GENOMIC DNA]</scope>
    <source>
        <strain evidence="1 2">Taiwanensis</strain>
    </source>
</reference>